<dbReference type="InterPro" id="IPR004046">
    <property type="entry name" value="GST_C"/>
</dbReference>
<dbReference type="SFLD" id="SFLDG00358">
    <property type="entry name" value="Main_(cytGST)"/>
    <property type="match status" value="1"/>
</dbReference>
<dbReference type="Pfam" id="PF00043">
    <property type="entry name" value="GST_C"/>
    <property type="match status" value="1"/>
</dbReference>
<feature type="domain" description="GST N-terminal" evidence="2">
    <location>
        <begin position="1"/>
        <end position="79"/>
    </location>
</feature>
<dbReference type="SFLD" id="SFLDS00019">
    <property type="entry name" value="Glutathione_Transferase_(cytos"/>
    <property type="match status" value="1"/>
</dbReference>
<evidence type="ECO:0000259" key="2">
    <source>
        <dbReference type="PROSITE" id="PS50404"/>
    </source>
</evidence>
<dbReference type="CDD" id="cd00570">
    <property type="entry name" value="GST_N_family"/>
    <property type="match status" value="1"/>
</dbReference>
<evidence type="ECO:0000259" key="3">
    <source>
        <dbReference type="PROSITE" id="PS50405"/>
    </source>
</evidence>
<protein>
    <submittedName>
        <fullName evidence="4">Glutathione S-transferase family protein</fullName>
    </submittedName>
</protein>
<dbReference type="SUPFAM" id="SSF47616">
    <property type="entry name" value="GST C-terminal domain-like"/>
    <property type="match status" value="1"/>
</dbReference>
<keyword evidence="4" id="KW-0808">Transferase</keyword>
<dbReference type="GO" id="GO:0006749">
    <property type="term" value="P:glutathione metabolic process"/>
    <property type="evidence" value="ECO:0007669"/>
    <property type="project" value="TreeGrafter"/>
</dbReference>
<reference evidence="4 5" key="1">
    <citation type="submission" date="2020-02" db="EMBL/GenBank/DDBJ databases">
        <title>complete genome sequence of Rhodobacteraceae bacterium.</title>
        <authorList>
            <person name="Park J."/>
            <person name="Kim Y.-S."/>
            <person name="Kim K.-H."/>
        </authorList>
    </citation>
    <scope>NUCLEOTIDE SEQUENCE [LARGE SCALE GENOMIC DNA]</scope>
    <source>
        <strain evidence="4 5">RR4-56</strain>
    </source>
</reference>
<dbReference type="EMBL" id="CP049056">
    <property type="protein sequence ID" value="QIE55544.1"/>
    <property type="molecule type" value="Genomic_DNA"/>
</dbReference>
<proteinExistence type="predicted"/>
<comment type="subunit">
    <text evidence="1">Homodimer.</text>
</comment>
<feature type="domain" description="GST C-terminal" evidence="3">
    <location>
        <begin position="84"/>
        <end position="216"/>
    </location>
</feature>
<dbReference type="Gene3D" id="3.40.30.10">
    <property type="entry name" value="Glutaredoxin"/>
    <property type="match status" value="1"/>
</dbReference>
<sequence>MRRLFHLPLSPFCRKVRLTLGEKRIEAELVEERPWDRRIDFLRLNPAAAVPVFVTMEGSVLSDSNAICEYLEETGPEPRLLPSDPIDRAEARRLVAWFDDKFHREVTVNLVYERVNKRLKKAGYPDSAFVKAGAKNVKHHLEYIGWLIEGRKWLAGDELSLADFAAAAHLSCIDYCGDCPWEISPAAKDWYARVKSRPAFRPLLADHIPGFPPKPHYADLDF</sequence>
<dbReference type="CDD" id="cd00299">
    <property type="entry name" value="GST_C_family"/>
    <property type="match status" value="1"/>
</dbReference>
<gene>
    <name evidence="4" type="ORF">G5B40_08785</name>
</gene>
<dbReference type="Gene3D" id="1.20.1050.10">
    <property type="match status" value="1"/>
</dbReference>
<dbReference type="SUPFAM" id="SSF52833">
    <property type="entry name" value="Thioredoxin-like"/>
    <property type="match status" value="1"/>
</dbReference>
<dbReference type="RefSeq" id="WP_165097613.1">
    <property type="nucleotide sequence ID" value="NZ_CP049056.1"/>
</dbReference>
<organism evidence="4 5">
    <name type="scientific">Pikeienuella piscinae</name>
    <dbReference type="NCBI Taxonomy" id="2748098"/>
    <lineage>
        <taxon>Bacteria</taxon>
        <taxon>Pseudomonadati</taxon>
        <taxon>Pseudomonadota</taxon>
        <taxon>Alphaproteobacteria</taxon>
        <taxon>Rhodobacterales</taxon>
        <taxon>Paracoccaceae</taxon>
        <taxon>Pikeienuella</taxon>
    </lineage>
</organism>
<dbReference type="Pfam" id="PF13417">
    <property type="entry name" value="GST_N_3"/>
    <property type="match status" value="1"/>
</dbReference>
<keyword evidence="5" id="KW-1185">Reference proteome</keyword>
<dbReference type="AlphaFoldDB" id="A0A7L5C084"/>
<dbReference type="InterPro" id="IPR040079">
    <property type="entry name" value="Glutathione_S-Trfase"/>
</dbReference>
<dbReference type="Proteomes" id="UP000503336">
    <property type="component" value="Chromosome"/>
</dbReference>
<dbReference type="InterPro" id="IPR036282">
    <property type="entry name" value="Glutathione-S-Trfase_C_sf"/>
</dbReference>
<evidence type="ECO:0000256" key="1">
    <source>
        <dbReference type="ARBA" id="ARBA00011738"/>
    </source>
</evidence>
<dbReference type="InterPro" id="IPR010987">
    <property type="entry name" value="Glutathione-S-Trfase_C-like"/>
</dbReference>
<dbReference type="KEGG" id="hdh:G5B40_08785"/>
<dbReference type="PANTHER" id="PTHR43969:SF9">
    <property type="entry name" value="GLUTATHIONE S TRANSFERASE D10, ISOFORM A-RELATED"/>
    <property type="match status" value="1"/>
</dbReference>
<accession>A0A7L5C084</accession>
<evidence type="ECO:0000313" key="4">
    <source>
        <dbReference type="EMBL" id="QIE55544.1"/>
    </source>
</evidence>
<dbReference type="PANTHER" id="PTHR43969">
    <property type="entry name" value="GLUTATHIONE S TRANSFERASE D10, ISOFORM A-RELATED"/>
    <property type="match status" value="1"/>
</dbReference>
<dbReference type="GO" id="GO:0004364">
    <property type="term" value="F:glutathione transferase activity"/>
    <property type="evidence" value="ECO:0007669"/>
    <property type="project" value="TreeGrafter"/>
</dbReference>
<evidence type="ECO:0000313" key="5">
    <source>
        <dbReference type="Proteomes" id="UP000503336"/>
    </source>
</evidence>
<dbReference type="PROSITE" id="PS50404">
    <property type="entry name" value="GST_NTER"/>
    <property type="match status" value="1"/>
</dbReference>
<dbReference type="PROSITE" id="PS50405">
    <property type="entry name" value="GST_CTER"/>
    <property type="match status" value="1"/>
</dbReference>
<dbReference type="InterPro" id="IPR036249">
    <property type="entry name" value="Thioredoxin-like_sf"/>
</dbReference>
<dbReference type="InterPro" id="IPR004045">
    <property type="entry name" value="Glutathione_S-Trfase_N"/>
</dbReference>
<name>A0A7L5C084_9RHOB</name>